<reference evidence="2 3" key="1">
    <citation type="journal article" date="2012" name="Science">
        <title>The Paleozoic origin of enzymatic lignin decomposition reconstructed from 31 fungal genomes.</title>
        <authorList>
            <person name="Floudas D."/>
            <person name="Binder M."/>
            <person name="Riley R."/>
            <person name="Barry K."/>
            <person name="Blanchette R.A."/>
            <person name="Henrissat B."/>
            <person name="Martinez A.T."/>
            <person name="Otillar R."/>
            <person name="Spatafora J.W."/>
            <person name="Yadav J.S."/>
            <person name="Aerts A."/>
            <person name="Benoit I."/>
            <person name="Boyd A."/>
            <person name="Carlson A."/>
            <person name="Copeland A."/>
            <person name="Coutinho P.M."/>
            <person name="de Vries R.P."/>
            <person name="Ferreira P."/>
            <person name="Findley K."/>
            <person name="Foster B."/>
            <person name="Gaskell J."/>
            <person name="Glotzer D."/>
            <person name="Gorecki P."/>
            <person name="Heitman J."/>
            <person name="Hesse C."/>
            <person name="Hori C."/>
            <person name="Igarashi K."/>
            <person name="Jurgens J.A."/>
            <person name="Kallen N."/>
            <person name="Kersten P."/>
            <person name="Kohler A."/>
            <person name="Kuees U."/>
            <person name="Kumar T.K.A."/>
            <person name="Kuo A."/>
            <person name="LaButti K."/>
            <person name="Larrondo L.F."/>
            <person name="Lindquist E."/>
            <person name="Ling A."/>
            <person name="Lombard V."/>
            <person name="Lucas S."/>
            <person name="Lundell T."/>
            <person name="Martin R."/>
            <person name="McLaughlin D.J."/>
            <person name="Morgenstern I."/>
            <person name="Morin E."/>
            <person name="Murat C."/>
            <person name="Nagy L.G."/>
            <person name="Nolan M."/>
            <person name="Ohm R.A."/>
            <person name="Patyshakuliyeva A."/>
            <person name="Rokas A."/>
            <person name="Ruiz-Duenas F.J."/>
            <person name="Sabat G."/>
            <person name="Salamov A."/>
            <person name="Samejima M."/>
            <person name="Schmutz J."/>
            <person name="Slot J.C."/>
            <person name="St John F."/>
            <person name="Stenlid J."/>
            <person name="Sun H."/>
            <person name="Sun S."/>
            <person name="Syed K."/>
            <person name="Tsang A."/>
            <person name="Wiebenga A."/>
            <person name="Young D."/>
            <person name="Pisabarro A."/>
            <person name="Eastwood D.C."/>
            <person name="Martin F."/>
            <person name="Cullen D."/>
            <person name="Grigoriev I.V."/>
            <person name="Hibbett D.S."/>
        </authorList>
    </citation>
    <scope>NUCLEOTIDE SEQUENCE</scope>
    <source>
        <strain evidence="3">FP-58527</strain>
    </source>
</reference>
<organism evidence="2 3">
    <name type="scientific">Fomitopsis schrenkii</name>
    <name type="common">Brown rot fungus</name>
    <dbReference type="NCBI Taxonomy" id="2126942"/>
    <lineage>
        <taxon>Eukaryota</taxon>
        <taxon>Fungi</taxon>
        <taxon>Dikarya</taxon>
        <taxon>Basidiomycota</taxon>
        <taxon>Agaricomycotina</taxon>
        <taxon>Agaricomycetes</taxon>
        <taxon>Polyporales</taxon>
        <taxon>Fomitopsis</taxon>
    </lineage>
</organism>
<dbReference type="PANTHER" id="PTHR11177:SF317">
    <property type="entry name" value="CHITINASE 12-RELATED"/>
    <property type="match status" value="1"/>
</dbReference>
<dbReference type="InterPro" id="IPR001223">
    <property type="entry name" value="Glyco_hydro18_cat"/>
</dbReference>
<dbReference type="InterPro" id="IPR011583">
    <property type="entry name" value="Chitinase_II/V-like_cat"/>
</dbReference>
<proteinExistence type="predicted"/>
<dbReference type="Gene3D" id="3.10.50.10">
    <property type="match status" value="1"/>
</dbReference>
<dbReference type="GO" id="GO:0005975">
    <property type="term" value="P:carbohydrate metabolic process"/>
    <property type="evidence" value="ECO:0007669"/>
    <property type="project" value="InterPro"/>
</dbReference>
<sequence>MRIPFLTRSASSRKTTSKEVRAAKPLAAAYYPDWSSDTFPPSKLDFSKFDILLFAFATPNSSNKISYDSGSTSTLKSLVSAAHNSGHGTKVVLSIGGWSGSYYFSQAMNSANRATFLQACVDAVNTYDLDGKPPSDDTCNVIGIDIDWEYPNETGAGNPYSSSDAANLLSFFTSLRSATGPDKIISAAVTDLPWVGSNGKPLTDAVSAYAKQMTYANIMNYDVFGASSTPGPNAPLGDLCGTSSQPQYNAEAAVKQWTAAKFPAGQLMLGLPLYGYVSQSTKTALSDGTLQHTNGSAFDAYRAEVLDLAGKSYAVAEVPGNLDEADSAAELNPLGGAHPHAPTAQEQGGLTVLASGDLSSYYGQQIAFSDLVAQGALKETSSGTFTVTNGYTYDWDDCSDTPYLYDVSRKTVVTYDDTYSLTDKATFAKNSGLAGAFTWSLDQDYNYILQNAIRAGLGL</sequence>
<dbReference type="eggNOG" id="KOG2806">
    <property type="taxonomic scope" value="Eukaryota"/>
</dbReference>
<dbReference type="InterPro" id="IPR050314">
    <property type="entry name" value="Glycosyl_Hydrlase_18"/>
</dbReference>
<dbReference type="GO" id="GO:0008061">
    <property type="term" value="F:chitin binding"/>
    <property type="evidence" value="ECO:0007669"/>
    <property type="project" value="InterPro"/>
</dbReference>
<dbReference type="OrthoDB" id="73875at2759"/>
<dbReference type="AlphaFoldDB" id="S8E874"/>
<keyword evidence="3" id="KW-1185">Reference proteome</keyword>
<dbReference type="Proteomes" id="UP000015241">
    <property type="component" value="Unassembled WGS sequence"/>
</dbReference>
<dbReference type="HOGENOM" id="CLU_002833_6_2_1"/>
<feature type="domain" description="GH18" evidence="1">
    <location>
        <begin position="25"/>
        <end position="459"/>
    </location>
</feature>
<evidence type="ECO:0000259" key="1">
    <source>
        <dbReference type="PROSITE" id="PS51910"/>
    </source>
</evidence>
<protein>
    <recommendedName>
        <fullName evidence="1">GH18 domain-containing protein</fullName>
    </recommendedName>
</protein>
<dbReference type="SMART" id="SM00636">
    <property type="entry name" value="Glyco_18"/>
    <property type="match status" value="1"/>
</dbReference>
<dbReference type="STRING" id="743788.S8E874"/>
<evidence type="ECO:0000313" key="2">
    <source>
        <dbReference type="EMBL" id="EPT00838.1"/>
    </source>
</evidence>
<dbReference type="EMBL" id="KE504146">
    <property type="protein sequence ID" value="EPT00838.1"/>
    <property type="molecule type" value="Genomic_DNA"/>
</dbReference>
<dbReference type="InParanoid" id="S8E874"/>
<dbReference type="SUPFAM" id="SSF51445">
    <property type="entry name" value="(Trans)glycosidases"/>
    <property type="match status" value="1"/>
</dbReference>
<dbReference type="PANTHER" id="PTHR11177">
    <property type="entry name" value="CHITINASE"/>
    <property type="match status" value="1"/>
</dbReference>
<accession>S8E874</accession>
<dbReference type="GO" id="GO:0005576">
    <property type="term" value="C:extracellular region"/>
    <property type="evidence" value="ECO:0007669"/>
    <property type="project" value="TreeGrafter"/>
</dbReference>
<gene>
    <name evidence="2" type="ORF">FOMPIDRAFT_47264</name>
</gene>
<dbReference type="Pfam" id="PF00704">
    <property type="entry name" value="Glyco_hydro_18"/>
    <property type="match status" value="1"/>
</dbReference>
<name>S8E874_FOMSC</name>
<dbReference type="PROSITE" id="PS51910">
    <property type="entry name" value="GH18_2"/>
    <property type="match status" value="1"/>
</dbReference>
<dbReference type="Gene3D" id="3.20.20.80">
    <property type="entry name" value="Glycosidases"/>
    <property type="match status" value="1"/>
</dbReference>
<dbReference type="InterPro" id="IPR017853">
    <property type="entry name" value="GH"/>
</dbReference>
<dbReference type="GO" id="GO:0004568">
    <property type="term" value="F:chitinase activity"/>
    <property type="evidence" value="ECO:0007669"/>
    <property type="project" value="TreeGrafter"/>
</dbReference>
<dbReference type="InterPro" id="IPR029070">
    <property type="entry name" value="Chitinase_insertion_sf"/>
</dbReference>
<evidence type="ECO:0000313" key="3">
    <source>
        <dbReference type="Proteomes" id="UP000015241"/>
    </source>
</evidence>
<dbReference type="GO" id="GO:0006032">
    <property type="term" value="P:chitin catabolic process"/>
    <property type="evidence" value="ECO:0007669"/>
    <property type="project" value="TreeGrafter"/>
</dbReference>